<evidence type="ECO:0000259" key="2">
    <source>
        <dbReference type="Pfam" id="PF07883"/>
    </source>
</evidence>
<dbReference type="SUPFAM" id="SSF51182">
    <property type="entry name" value="RmlC-like cupins"/>
    <property type="match status" value="1"/>
</dbReference>
<dbReference type="InterPro" id="IPR013096">
    <property type="entry name" value="Cupin_2"/>
</dbReference>
<comment type="caution">
    <text evidence="3">The sequence shown here is derived from an EMBL/GenBank/DDBJ whole genome shotgun (WGS) entry which is preliminary data.</text>
</comment>
<dbReference type="PANTHER" id="PTHR35848">
    <property type="entry name" value="OXALATE-BINDING PROTEIN"/>
    <property type="match status" value="1"/>
</dbReference>
<dbReference type="InterPro" id="IPR011051">
    <property type="entry name" value="RmlC_Cupin_sf"/>
</dbReference>
<dbReference type="EMBL" id="JACJSI010000308">
    <property type="protein sequence ID" value="MBD2535655.1"/>
    <property type="molecule type" value="Genomic_DNA"/>
</dbReference>
<dbReference type="InterPro" id="IPR014710">
    <property type="entry name" value="RmlC-like_jellyroll"/>
</dbReference>
<dbReference type="Proteomes" id="UP000623440">
    <property type="component" value="Unassembled WGS sequence"/>
</dbReference>
<dbReference type="CDD" id="cd06985">
    <property type="entry name" value="cupin_BF4112"/>
    <property type="match status" value="1"/>
</dbReference>
<keyword evidence="4" id="KW-1185">Reference proteome</keyword>
<gene>
    <name evidence="3" type="ORF">H6G97_42320</name>
</gene>
<name>A0ABR8E312_9NOSO</name>
<dbReference type="Gene3D" id="2.60.120.10">
    <property type="entry name" value="Jelly Rolls"/>
    <property type="match status" value="1"/>
</dbReference>
<evidence type="ECO:0000313" key="4">
    <source>
        <dbReference type="Proteomes" id="UP000623440"/>
    </source>
</evidence>
<accession>A0ABR8E312</accession>
<sequence length="158" mass="17936">MTQSTLLAKTGQNFAVVDLGTLSQLHQFNFEAPEIPFQVKGKVFLKQLLDLTSAEISVNMLPPGQSIPFYHKHRLNEEIYIFVRGQGEFQVDERVFPISEGTVVRVDPEGEHCFRNTSDAEELSWIVIQSRVGSYPDHTIQDGYGIQKQVSWVGKDRI</sequence>
<dbReference type="Pfam" id="PF07883">
    <property type="entry name" value="Cupin_2"/>
    <property type="match status" value="1"/>
</dbReference>
<protein>
    <submittedName>
        <fullName evidence="3">Cupin domain-containing protein</fullName>
    </submittedName>
</protein>
<keyword evidence="1" id="KW-0479">Metal-binding</keyword>
<reference evidence="3 4" key="1">
    <citation type="journal article" date="2020" name="ISME J.">
        <title>Comparative genomics reveals insights into cyanobacterial evolution and habitat adaptation.</title>
        <authorList>
            <person name="Chen M.Y."/>
            <person name="Teng W.K."/>
            <person name="Zhao L."/>
            <person name="Hu C.X."/>
            <person name="Zhou Y.K."/>
            <person name="Han B.P."/>
            <person name="Song L.R."/>
            <person name="Shu W.S."/>
        </authorList>
    </citation>
    <scope>NUCLEOTIDE SEQUENCE [LARGE SCALE GENOMIC DNA]</scope>
    <source>
        <strain evidence="3 4">FACHB-838</strain>
    </source>
</reference>
<dbReference type="PANTHER" id="PTHR35848:SF6">
    <property type="entry name" value="CUPIN TYPE-2 DOMAIN-CONTAINING PROTEIN"/>
    <property type="match status" value="1"/>
</dbReference>
<proteinExistence type="predicted"/>
<organism evidence="3 4">
    <name type="scientific">Nostoc flagelliforme FACHB-838</name>
    <dbReference type="NCBI Taxonomy" id="2692904"/>
    <lineage>
        <taxon>Bacteria</taxon>
        <taxon>Bacillati</taxon>
        <taxon>Cyanobacteriota</taxon>
        <taxon>Cyanophyceae</taxon>
        <taxon>Nostocales</taxon>
        <taxon>Nostocaceae</taxon>
        <taxon>Nostoc</taxon>
    </lineage>
</organism>
<evidence type="ECO:0000313" key="3">
    <source>
        <dbReference type="EMBL" id="MBD2535655.1"/>
    </source>
</evidence>
<feature type="domain" description="Cupin type-2" evidence="2">
    <location>
        <begin position="60"/>
        <end position="128"/>
    </location>
</feature>
<evidence type="ECO:0000256" key="1">
    <source>
        <dbReference type="ARBA" id="ARBA00022723"/>
    </source>
</evidence>
<dbReference type="InterPro" id="IPR051610">
    <property type="entry name" value="GPI/OXD"/>
</dbReference>
<dbReference type="RefSeq" id="WP_190946463.1">
    <property type="nucleotide sequence ID" value="NZ_JACJSI010000308.1"/>
</dbReference>